<keyword evidence="1" id="KW-0812">Transmembrane</keyword>
<feature type="transmembrane region" description="Helical" evidence="1">
    <location>
        <begin position="107"/>
        <end position="127"/>
    </location>
</feature>
<dbReference type="CDD" id="cd03794">
    <property type="entry name" value="GT4_WbuB-like"/>
    <property type="match status" value="1"/>
</dbReference>
<accession>A0A517MRZ5</accession>
<dbReference type="SUPFAM" id="SSF53756">
    <property type="entry name" value="UDP-Glycosyltransferase/glycogen phosphorylase"/>
    <property type="match status" value="1"/>
</dbReference>
<evidence type="ECO:0000259" key="2">
    <source>
        <dbReference type="Pfam" id="PF13579"/>
    </source>
</evidence>
<dbReference type="Pfam" id="PF13579">
    <property type="entry name" value="Glyco_trans_4_4"/>
    <property type="match status" value="1"/>
</dbReference>
<keyword evidence="4" id="KW-1185">Reference proteome</keyword>
<evidence type="ECO:0000313" key="3">
    <source>
        <dbReference type="EMBL" id="QDS97653.1"/>
    </source>
</evidence>
<dbReference type="PANTHER" id="PTHR12526">
    <property type="entry name" value="GLYCOSYLTRANSFERASE"/>
    <property type="match status" value="1"/>
</dbReference>
<dbReference type="OrthoDB" id="9811902at2"/>
<organism evidence="3 4">
    <name type="scientific">Adhaeretor mobilis</name>
    <dbReference type="NCBI Taxonomy" id="1930276"/>
    <lineage>
        <taxon>Bacteria</taxon>
        <taxon>Pseudomonadati</taxon>
        <taxon>Planctomycetota</taxon>
        <taxon>Planctomycetia</taxon>
        <taxon>Pirellulales</taxon>
        <taxon>Lacipirellulaceae</taxon>
        <taxon>Adhaeretor</taxon>
    </lineage>
</organism>
<dbReference type="AlphaFoldDB" id="A0A517MRZ5"/>
<keyword evidence="1" id="KW-1133">Transmembrane helix</keyword>
<dbReference type="InterPro" id="IPR028098">
    <property type="entry name" value="Glyco_trans_4-like_N"/>
</dbReference>
<reference evidence="3 4" key="1">
    <citation type="submission" date="2019-02" db="EMBL/GenBank/DDBJ databases">
        <title>Deep-cultivation of Planctomycetes and their phenomic and genomic characterization uncovers novel biology.</title>
        <authorList>
            <person name="Wiegand S."/>
            <person name="Jogler M."/>
            <person name="Boedeker C."/>
            <person name="Pinto D."/>
            <person name="Vollmers J."/>
            <person name="Rivas-Marin E."/>
            <person name="Kohn T."/>
            <person name="Peeters S.H."/>
            <person name="Heuer A."/>
            <person name="Rast P."/>
            <person name="Oberbeckmann S."/>
            <person name="Bunk B."/>
            <person name="Jeske O."/>
            <person name="Meyerdierks A."/>
            <person name="Storesund J.E."/>
            <person name="Kallscheuer N."/>
            <person name="Luecker S."/>
            <person name="Lage O.M."/>
            <person name="Pohl T."/>
            <person name="Merkel B.J."/>
            <person name="Hornburger P."/>
            <person name="Mueller R.-W."/>
            <person name="Bruemmer F."/>
            <person name="Labrenz M."/>
            <person name="Spormann A.M."/>
            <person name="Op den Camp H."/>
            <person name="Overmann J."/>
            <person name="Amann R."/>
            <person name="Jetten M.S.M."/>
            <person name="Mascher T."/>
            <person name="Medema M.H."/>
            <person name="Devos D.P."/>
            <person name="Kaster A.-K."/>
            <person name="Ovreas L."/>
            <person name="Rohde M."/>
            <person name="Galperin M.Y."/>
            <person name="Jogler C."/>
        </authorList>
    </citation>
    <scope>NUCLEOTIDE SEQUENCE [LARGE SCALE GENOMIC DNA]</scope>
    <source>
        <strain evidence="3 4">HG15A2</strain>
    </source>
</reference>
<protein>
    <submittedName>
        <fullName evidence="3">Putative glycosyl transferase</fullName>
    </submittedName>
</protein>
<keyword evidence="1" id="KW-0472">Membrane</keyword>
<gene>
    <name evidence="3" type="ORF">HG15A2_09170</name>
</gene>
<dbReference type="KEGG" id="amob:HG15A2_09170"/>
<dbReference type="EMBL" id="CP036263">
    <property type="protein sequence ID" value="QDS97653.1"/>
    <property type="molecule type" value="Genomic_DNA"/>
</dbReference>
<dbReference type="Proteomes" id="UP000319852">
    <property type="component" value="Chromosome"/>
</dbReference>
<feature type="domain" description="Glycosyltransferase subfamily 4-like N-terminal" evidence="2">
    <location>
        <begin position="23"/>
        <end position="201"/>
    </location>
</feature>
<name>A0A517MRZ5_9BACT</name>
<sequence length="422" mass="46971">MTAPHRPRILVISQVYVPDPAAVGQYMADASRELVKRGYDVRVLTSGRGYADPSQRFPAHEIIDGVEVVRLPFSSFGKKTILHRLLGQSLFLLQVMLRGLFTGRLATVLVSTSPPMASVAALVIRFFRRVPMKFWLMDLNPDQVVASGKFAEGSLPVRLFDWLNRRLLGASSEIIVLDRFMAERLIAKRDVREKITVIPPWPMEDDLQEVQREDNPFIEKHGLSDKTVVMYSGNHAITSPVETFLAAALKLADHPRLHFMFIGGGHGKAAVDAALAEQQPPNATTLAYQPLSEIKYSLSAADVHIVSLSDNMVGITHPCKVYGAMTLSRPFLFFGPQPSHVSELLETELLETELLEQAQIGWHVANGDVEGAVAVLEKIDKMSRQELREMGQNAGRLIHEEYSREKLCGEFCDIIVRGLPEA</sequence>
<evidence type="ECO:0000313" key="4">
    <source>
        <dbReference type="Proteomes" id="UP000319852"/>
    </source>
</evidence>
<keyword evidence="3" id="KW-0808">Transferase</keyword>
<proteinExistence type="predicted"/>
<dbReference type="Gene3D" id="3.40.50.2000">
    <property type="entry name" value="Glycogen Phosphorylase B"/>
    <property type="match status" value="2"/>
</dbReference>
<evidence type="ECO:0000256" key="1">
    <source>
        <dbReference type="SAM" id="Phobius"/>
    </source>
</evidence>
<dbReference type="GO" id="GO:0016757">
    <property type="term" value="F:glycosyltransferase activity"/>
    <property type="evidence" value="ECO:0007669"/>
    <property type="project" value="UniProtKB-ARBA"/>
</dbReference>
<dbReference type="RefSeq" id="WP_145058206.1">
    <property type="nucleotide sequence ID" value="NZ_CP036263.1"/>
</dbReference>